<keyword evidence="1" id="KW-1133">Transmembrane helix</keyword>
<keyword evidence="3" id="KW-1185">Reference proteome</keyword>
<protein>
    <submittedName>
        <fullName evidence="2">Uncharacterized protein</fullName>
    </submittedName>
</protein>
<dbReference type="Proteomes" id="UP001596540">
    <property type="component" value="Unassembled WGS sequence"/>
</dbReference>
<keyword evidence="1" id="KW-0472">Membrane</keyword>
<organism evidence="2 3">
    <name type="scientific">Marinactinospora rubrisoli</name>
    <dbReference type="NCBI Taxonomy" id="2715399"/>
    <lineage>
        <taxon>Bacteria</taxon>
        <taxon>Bacillati</taxon>
        <taxon>Actinomycetota</taxon>
        <taxon>Actinomycetes</taxon>
        <taxon>Streptosporangiales</taxon>
        <taxon>Nocardiopsidaceae</taxon>
        <taxon>Marinactinospora</taxon>
    </lineage>
</organism>
<feature type="transmembrane region" description="Helical" evidence="1">
    <location>
        <begin position="386"/>
        <end position="406"/>
    </location>
</feature>
<dbReference type="RefSeq" id="WP_379872664.1">
    <property type="nucleotide sequence ID" value="NZ_JBHTBH010000010.1"/>
</dbReference>
<proteinExistence type="predicted"/>
<keyword evidence="1" id="KW-0812">Transmembrane</keyword>
<evidence type="ECO:0000313" key="3">
    <source>
        <dbReference type="Proteomes" id="UP001596540"/>
    </source>
</evidence>
<reference evidence="3" key="1">
    <citation type="journal article" date="2019" name="Int. J. Syst. Evol. Microbiol.">
        <title>The Global Catalogue of Microorganisms (GCM) 10K type strain sequencing project: providing services to taxonomists for standard genome sequencing and annotation.</title>
        <authorList>
            <consortium name="The Broad Institute Genomics Platform"/>
            <consortium name="The Broad Institute Genome Sequencing Center for Infectious Disease"/>
            <person name="Wu L."/>
            <person name="Ma J."/>
        </authorList>
    </citation>
    <scope>NUCLEOTIDE SEQUENCE [LARGE SCALE GENOMIC DNA]</scope>
    <source>
        <strain evidence="3">CGMCC 4.7382</strain>
    </source>
</reference>
<accession>A0ABW2KJ49</accession>
<evidence type="ECO:0000256" key="1">
    <source>
        <dbReference type="SAM" id="Phobius"/>
    </source>
</evidence>
<gene>
    <name evidence="2" type="ORF">ACFQRF_19975</name>
</gene>
<sequence length="416" mass="45498">MAELVPPSPNPGEIRVLADPAIRFQAQIPTVRMHFTAMTALGLPDFTLVAVRHAATGRSVAAWLVGDERDVWDSSHRPWASTVHLSDDCRRALRADGPGLPPDDLLLRFPHQRIPVRPAVIGNLLAGDEIGLHPDDARRLGVRGWAFVNNDGIPAALRVRLSSDDRDRGFARLSFQTRLLLDLPRAPAGLYPEVLVGPLPRTRDGRPLLVPEPHWHQRGTGHGASRWNLLRPAALLEAALVPALRSPSITFRTLEATPGEDTIGTVRLPEEVFPLLGTEPGKEVYLSWGPGNRAVATALAADPDHQEPSYTPPSIVGHRLDHLTRPPDFARIQIGAASRAALGIPRATVVTVRRRVLPLLMVHLNELIVPVTALFVALAADLRFSPWQLLFACIIILGLLVAPLRVRRPPKGRLPL</sequence>
<name>A0ABW2KJ49_9ACTN</name>
<dbReference type="EMBL" id="JBHTBH010000010">
    <property type="protein sequence ID" value="MFC7330014.1"/>
    <property type="molecule type" value="Genomic_DNA"/>
</dbReference>
<comment type="caution">
    <text evidence="2">The sequence shown here is derived from an EMBL/GenBank/DDBJ whole genome shotgun (WGS) entry which is preliminary data.</text>
</comment>
<evidence type="ECO:0000313" key="2">
    <source>
        <dbReference type="EMBL" id="MFC7330014.1"/>
    </source>
</evidence>